<dbReference type="Proteomes" id="UP001430953">
    <property type="component" value="Unassembled WGS sequence"/>
</dbReference>
<dbReference type="EMBL" id="JADYXP020000020">
    <property type="protein sequence ID" value="KAL0104349.1"/>
    <property type="molecule type" value="Genomic_DNA"/>
</dbReference>
<accession>A0AAW2EKS9</accession>
<protein>
    <submittedName>
        <fullName evidence="1">Uncharacterized protein</fullName>
    </submittedName>
</protein>
<evidence type="ECO:0000313" key="2">
    <source>
        <dbReference type="Proteomes" id="UP001430953"/>
    </source>
</evidence>
<gene>
    <name evidence="1" type="ORF">PUN28_017227</name>
</gene>
<name>A0AAW2EKS9_9HYME</name>
<organism evidence="1 2">
    <name type="scientific">Cardiocondyla obscurior</name>
    <dbReference type="NCBI Taxonomy" id="286306"/>
    <lineage>
        <taxon>Eukaryota</taxon>
        <taxon>Metazoa</taxon>
        <taxon>Ecdysozoa</taxon>
        <taxon>Arthropoda</taxon>
        <taxon>Hexapoda</taxon>
        <taxon>Insecta</taxon>
        <taxon>Pterygota</taxon>
        <taxon>Neoptera</taxon>
        <taxon>Endopterygota</taxon>
        <taxon>Hymenoptera</taxon>
        <taxon>Apocrita</taxon>
        <taxon>Aculeata</taxon>
        <taxon>Formicoidea</taxon>
        <taxon>Formicidae</taxon>
        <taxon>Myrmicinae</taxon>
        <taxon>Cardiocondyla</taxon>
    </lineage>
</organism>
<dbReference type="AlphaFoldDB" id="A0AAW2EKS9"/>
<comment type="caution">
    <text evidence="1">The sequence shown here is derived from an EMBL/GenBank/DDBJ whole genome shotgun (WGS) entry which is preliminary data.</text>
</comment>
<evidence type="ECO:0000313" key="1">
    <source>
        <dbReference type="EMBL" id="KAL0104349.1"/>
    </source>
</evidence>
<keyword evidence="2" id="KW-1185">Reference proteome</keyword>
<reference evidence="1 2" key="1">
    <citation type="submission" date="2023-03" db="EMBL/GenBank/DDBJ databases">
        <title>High recombination rates correlate with genetic variation in Cardiocondyla obscurior ants.</title>
        <authorList>
            <person name="Errbii M."/>
        </authorList>
    </citation>
    <scope>NUCLEOTIDE SEQUENCE [LARGE SCALE GENOMIC DNA]</scope>
    <source>
        <strain evidence="1">Alpha-2009</strain>
        <tissue evidence="1">Whole body</tissue>
    </source>
</reference>
<proteinExistence type="predicted"/>
<sequence length="57" mass="6828">MHSLPLSRPPPPPFLTLYLPRVANTSLTPPRPNLLVIVISDIYRRRYWRSNFCMHYY</sequence>